<dbReference type="Gene3D" id="2.60.40.790">
    <property type="match status" value="1"/>
</dbReference>
<comment type="subcellular location">
    <subcellularLocation>
        <location evidence="2">Cytoplasm</location>
    </subcellularLocation>
    <subcellularLocation>
        <location evidence="2">Nucleus</location>
    </subcellularLocation>
</comment>
<comment type="similarity">
    <text evidence="1 2">Belongs to the p23/wos2 family.</text>
</comment>
<keyword evidence="2" id="KW-0539">Nucleus</keyword>
<feature type="region of interest" description="Disordered" evidence="3">
    <location>
        <begin position="128"/>
        <end position="185"/>
    </location>
</feature>
<dbReference type="InterPro" id="IPR008978">
    <property type="entry name" value="HSP20-like_chaperone"/>
</dbReference>
<dbReference type="GO" id="GO:0009408">
    <property type="term" value="P:response to heat"/>
    <property type="evidence" value="ECO:0007669"/>
    <property type="project" value="UniProtKB-ARBA"/>
</dbReference>
<dbReference type="GO" id="GO:0101031">
    <property type="term" value="C:protein folding chaperone complex"/>
    <property type="evidence" value="ECO:0007669"/>
    <property type="project" value="UniProtKB-ARBA"/>
</dbReference>
<feature type="domain" description="CS" evidence="4">
    <location>
        <begin position="1"/>
        <end position="83"/>
    </location>
</feature>
<dbReference type="GO" id="GO:0051087">
    <property type="term" value="F:protein-folding chaperone binding"/>
    <property type="evidence" value="ECO:0007669"/>
    <property type="project" value="UniProtKB-ARBA"/>
</dbReference>
<dbReference type="GO" id="GO:0051879">
    <property type="term" value="F:Hsp90 protein binding"/>
    <property type="evidence" value="ECO:0007669"/>
    <property type="project" value="UniProtKB-UniRule"/>
</dbReference>
<evidence type="ECO:0000313" key="6">
    <source>
        <dbReference type="Proteomes" id="UP000593562"/>
    </source>
</evidence>
<evidence type="ECO:0000256" key="3">
    <source>
        <dbReference type="SAM" id="MobiDB-lite"/>
    </source>
</evidence>
<dbReference type="AlphaFoldDB" id="A0A7J7CMV7"/>
<organism evidence="5 6">
    <name type="scientific">Tripterygium wilfordii</name>
    <name type="common">Thunder God vine</name>
    <dbReference type="NCBI Taxonomy" id="458696"/>
    <lineage>
        <taxon>Eukaryota</taxon>
        <taxon>Viridiplantae</taxon>
        <taxon>Streptophyta</taxon>
        <taxon>Embryophyta</taxon>
        <taxon>Tracheophyta</taxon>
        <taxon>Spermatophyta</taxon>
        <taxon>Magnoliopsida</taxon>
        <taxon>eudicotyledons</taxon>
        <taxon>Gunneridae</taxon>
        <taxon>Pentapetalae</taxon>
        <taxon>rosids</taxon>
        <taxon>fabids</taxon>
        <taxon>Celastrales</taxon>
        <taxon>Celastraceae</taxon>
        <taxon>Tripterygium</taxon>
    </lineage>
</organism>
<keyword evidence="6" id="KW-1185">Reference proteome</keyword>
<comment type="subunit">
    <text evidence="2">Interacts with HSP90 in an ATP-dependent manner.</text>
</comment>
<dbReference type="InterPro" id="IPR045250">
    <property type="entry name" value="p23-like"/>
</dbReference>
<dbReference type="InterPro" id="IPR007052">
    <property type="entry name" value="CS_dom"/>
</dbReference>
<dbReference type="GO" id="GO:0005634">
    <property type="term" value="C:nucleus"/>
    <property type="evidence" value="ECO:0007669"/>
    <property type="project" value="UniProtKB-SubCell"/>
</dbReference>
<accession>A0A7J7CMV7</accession>
<keyword evidence="2" id="KW-0963">Cytoplasm</keyword>
<dbReference type="InParanoid" id="A0A7J7CMV7"/>
<protein>
    <recommendedName>
        <fullName evidence="2">Co-chaperone protein p23</fullName>
    </recommendedName>
</protein>
<feature type="compositionally biased region" description="Acidic residues" evidence="3">
    <location>
        <begin position="138"/>
        <end position="147"/>
    </location>
</feature>
<dbReference type="PANTHER" id="PTHR22932:SF11">
    <property type="entry name" value="CO-CHAPERONE PROTEIN P23"/>
    <property type="match status" value="1"/>
</dbReference>
<dbReference type="OrthoDB" id="1564555at2759"/>
<dbReference type="GO" id="GO:0005829">
    <property type="term" value="C:cytosol"/>
    <property type="evidence" value="ECO:0007669"/>
    <property type="project" value="TreeGrafter"/>
</dbReference>
<evidence type="ECO:0000256" key="1">
    <source>
        <dbReference type="ARBA" id="ARBA00025733"/>
    </source>
</evidence>
<dbReference type="CDD" id="cd06465">
    <property type="entry name" value="p23_hB-ind1_like"/>
    <property type="match status" value="1"/>
</dbReference>
<dbReference type="FunFam" id="2.60.40.790:FF:000013">
    <property type="entry name" value="Very-long-chain (3R)-3-hydroxyacyl-CoA dehydratase"/>
    <property type="match status" value="1"/>
</dbReference>
<proteinExistence type="inferred from homology"/>
<dbReference type="SUPFAM" id="SSF49764">
    <property type="entry name" value="HSP20-like chaperones"/>
    <property type="match status" value="1"/>
</dbReference>
<evidence type="ECO:0000259" key="4">
    <source>
        <dbReference type="PROSITE" id="PS51203"/>
    </source>
</evidence>
<dbReference type="Pfam" id="PF04969">
    <property type="entry name" value="CS"/>
    <property type="match status" value="1"/>
</dbReference>
<dbReference type="PANTHER" id="PTHR22932">
    <property type="entry name" value="TELOMERASE-BINDING PROTEIN P23 HSP90 CO-CHAPERONE"/>
    <property type="match status" value="1"/>
</dbReference>
<gene>
    <name evidence="5" type="ORF">HS088_TW15G00892</name>
</gene>
<comment type="function">
    <text evidence="2">Acts as a co-chaperone for HSP90.</text>
</comment>
<dbReference type="EMBL" id="JAAARO010000015">
    <property type="protein sequence ID" value="KAF5735390.1"/>
    <property type="molecule type" value="Genomic_DNA"/>
</dbReference>
<reference evidence="5 6" key="1">
    <citation type="journal article" date="2020" name="Nat. Commun.">
        <title>Genome of Tripterygium wilfordii and identification of cytochrome P450 involved in triptolide biosynthesis.</title>
        <authorList>
            <person name="Tu L."/>
            <person name="Su P."/>
            <person name="Zhang Z."/>
            <person name="Gao L."/>
            <person name="Wang J."/>
            <person name="Hu T."/>
            <person name="Zhou J."/>
            <person name="Zhang Y."/>
            <person name="Zhao Y."/>
            <person name="Liu Y."/>
            <person name="Song Y."/>
            <person name="Tong Y."/>
            <person name="Lu Y."/>
            <person name="Yang J."/>
            <person name="Xu C."/>
            <person name="Jia M."/>
            <person name="Peters R.J."/>
            <person name="Huang L."/>
            <person name="Gao W."/>
        </authorList>
    </citation>
    <scope>NUCLEOTIDE SEQUENCE [LARGE SCALE GENOMIC DNA]</scope>
    <source>
        <strain evidence="6">cv. XIE 37</strain>
        <tissue evidence="5">Leaf</tissue>
    </source>
</reference>
<dbReference type="GO" id="GO:0006457">
    <property type="term" value="P:protein folding"/>
    <property type="evidence" value="ECO:0007669"/>
    <property type="project" value="TreeGrafter"/>
</dbReference>
<dbReference type="Proteomes" id="UP000593562">
    <property type="component" value="Unassembled WGS sequence"/>
</dbReference>
<sequence>MGKKSDKLYITVELPDAEDVKLKLEPEGKFWFAATSGAEKMPYEVDFDLFDKVDVNESKGGITSRHISYLVKKAENKWWDRLLKQGGKPPVFFKVDWDKWVDEDEEQGNKFETDVDYGDLDFSKLNMGEGMSSGAAGLDDESDDSDTKEENLEGPSLSANMEEASLTEDNKASSTPGDASDVRRV</sequence>
<dbReference type="PROSITE" id="PS51203">
    <property type="entry name" value="CS"/>
    <property type="match status" value="1"/>
</dbReference>
<dbReference type="GO" id="GO:0051131">
    <property type="term" value="P:chaperone-mediated protein complex assembly"/>
    <property type="evidence" value="ECO:0007669"/>
    <property type="project" value="TreeGrafter"/>
</dbReference>
<name>A0A7J7CMV7_TRIWF</name>
<evidence type="ECO:0000313" key="5">
    <source>
        <dbReference type="EMBL" id="KAF5735390.1"/>
    </source>
</evidence>
<evidence type="ECO:0000256" key="2">
    <source>
        <dbReference type="RuleBase" id="RU369032"/>
    </source>
</evidence>
<comment type="caution">
    <text evidence="5">The sequence shown here is derived from an EMBL/GenBank/DDBJ whole genome shotgun (WGS) entry which is preliminary data.</text>
</comment>
<keyword evidence="2" id="KW-0143">Chaperone</keyword>